<reference evidence="3 4" key="1">
    <citation type="submission" date="2012-12" db="EMBL/GenBank/DDBJ databases">
        <title>Genome Assembly of Photobacterium sp. AK15.</title>
        <authorList>
            <person name="Khatri I."/>
            <person name="Vaidya B."/>
            <person name="Srinivas T.N.R."/>
            <person name="Subramanian S."/>
            <person name="Pinnaka A."/>
        </authorList>
    </citation>
    <scope>NUCLEOTIDE SEQUENCE [LARGE SCALE GENOMIC DNA]</scope>
    <source>
        <strain evidence="3 4">AK15</strain>
    </source>
</reference>
<name>L8JDA2_9GAMM</name>
<protein>
    <submittedName>
        <fullName evidence="3">Uncharacterized protein</fullName>
    </submittedName>
</protein>
<keyword evidence="4" id="KW-1185">Reference proteome</keyword>
<feature type="chain" id="PRO_5003993581" evidence="2">
    <location>
        <begin position="27"/>
        <end position="396"/>
    </location>
</feature>
<dbReference type="GO" id="GO:0016020">
    <property type="term" value="C:membrane"/>
    <property type="evidence" value="ECO:0007669"/>
    <property type="project" value="InterPro"/>
</dbReference>
<evidence type="ECO:0000313" key="3">
    <source>
        <dbReference type="EMBL" id="ELR66785.1"/>
    </source>
</evidence>
<dbReference type="SUPFAM" id="SSF58100">
    <property type="entry name" value="Bacterial hemolysins"/>
    <property type="match status" value="1"/>
</dbReference>
<dbReference type="OrthoDB" id="5843666at2"/>
<dbReference type="CDD" id="cd22656">
    <property type="entry name" value="ClyA_Cry6Aa-like"/>
    <property type="match status" value="1"/>
</dbReference>
<dbReference type="NCBIfam" id="NF033928">
    <property type="entry name" value="alph_xenorhab_A"/>
    <property type="match status" value="1"/>
</dbReference>
<accession>L8JDA2</accession>
<dbReference type="Proteomes" id="UP000011134">
    <property type="component" value="Unassembled WGS sequence"/>
</dbReference>
<dbReference type="RefSeq" id="WP_007463752.1">
    <property type="nucleotide sequence ID" value="NZ_AMZO01000006.1"/>
</dbReference>
<sequence>MKQLKKSLLATTVCLSLMGISGLATASVPDITPASYDTIVGDYGQFIDAKSDKFVLSQSEWAQIQVYVEGALGLPITESSMKMAFAIPDDVSFANFQPLLEEYGRIHNTADQWKRNIYPGVIDLAFDLSNYASVHSDLIIPVLESLNEMRNTKDTSEAEMWRDFAIEQLKTLNEMATDRQNKVSDVVKQLNDFSTNLETENAQLATLKDSHSEFLDDDGSKLKEKIKKLEADIQDLNEEYDYNVKVSASAVAYIWFPLASIPVMGVYGDKAEKARFKRNQLQDDLAKWSKDLTYREHVYSSFSRSTASITTIKDSVEQVIPHVNELKLHWQEINSDFTTVLELLEKSQGPRGIENAKAKLASMLTTINLGQVQKNWLEISVKAKQFAQNAYVEKAD</sequence>
<feature type="coiled-coil region" evidence="1">
    <location>
        <begin position="212"/>
        <end position="239"/>
    </location>
</feature>
<keyword evidence="1" id="KW-0175">Coiled coil</keyword>
<feature type="signal peptide" evidence="2">
    <location>
        <begin position="1"/>
        <end position="26"/>
    </location>
</feature>
<dbReference type="PATRIC" id="fig|1056511.3.peg.1312"/>
<evidence type="ECO:0000256" key="2">
    <source>
        <dbReference type="SAM" id="SignalP"/>
    </source>
</evidence>
<comment type="caution">
    <text evidence="3">The sequence shown here is derived from an EMBL/GenBank/DDBJ whole genome shotgun (WGS) entry which is preliminary data.</text>
</comment>
<evidence type="ECO:0000313" key="4">
    <source>
        <dbReference type="Proteomes" id="UP000011134"/>
    </source>
</evidence>
<dbReference type="AlphaFoldDB" id="L8JDA2"/>
<evidence type="ECO:0000256" key="1">
    <source>
        <dbReference type="SAM" id="Coils"/>
    </source>
</evidence>
<organism evidence="3 4">
    <name type="scientific">Photobacterium marinum</name>
    <dbReference type="NCBI Taxonomy" id="1056511"/>
    <lineage>
        <taxon>Bacteria</taxon>
        <taxon>Pseudomonadati</taxon>
        <taxon>Pseudomonadota</taxon>
        <taxon>Gammaproteobacteria</taxon>
        <taxon>Vibrionales</taxon>
        <taxon>Vibrionaceae</taxon>
        <taxon>Photobacterium</taxon>
    </lineage>
</organism>
<gene>
    <name evidence="3" type="ORF">C942_04483</name>
</gene>
<dbReference type="InterPro" id="IPR008414">
    <property type="entry name" value="HBL"/>
</dbReference>
<dbReference type="EMBL" id="AMZO01000006">
    <property type="protein sequence ID" value="ELR66785.1"/>
    <property type="molecule type" value="Genomic_DNA"/>
</dbReference>
<dbReference type="Pfam" id="PF05791">
    <property type="entry name" value="Bacillus_HBL"/>
    <property type="match status" value="1"/>
</dbReference>
<proteinExistence type="predicted"/>
<dbReference type="Gene3D" id="1.20.1170.10">
    <property type="match status" value="1"/>
</dbReference>
<keyword evidence="2" id="KW-0732">Signal</keyword>